<feature type="transmembrane region" description="Helical" evidence="1">
    <location>
        <begin position="126"/>
        <end position="148"/>
    </location>
</feature>
<keyword evidence="1" id="KW-1133">Transmembrane helix</keyword>
<accession>A0ABW2R835</accession>
<protein>
    <submittedName>
        <fullName evidence="2">Uncharacterized protein</fullName>
    </submittedName>
</protein>
<keyword evidence="3" id="KW-1185">Reference proteome</keyword>
<dbReference type="Proteomes" id="UP001596495">
    <property type="component" value="Unassembled WGS sequence"/>
</dbReference>
<sequence>MTRDNPDTISMGEETSHWEATQVEDVFLPTVRVQLSWRDVEDAVANGAIVPAEAHSLWATWAMPGAPTRVVSAPAYPPSGMPMQMPIDLHDSGFASDSVFASTRQRGDSLFREMPAVPAHGQGGRALAGGLGAALGLLAGVGLTWLLLG</sequence>
<keyword evidence="1" id="KW-0812">Transmembrane</keyword>
<reference evidence="3" key="1">
    <citation type="journal article" date="2019" name="Int. J. Syst. Evol. Microbiol.">
        <title>The Global Catalogue of Microorganisms (GCM) 10K type strain sequencing project: providing services to taxonomists for standard genome sequencing and annotation.</title>
        <authorList>
            <consortium name="The Broad Institute Genomics Platform"/>
            <consortium name="The Broad Institute Genome Sequencing Center for Infectious Disease"/>
            <person name="Wu L."/>
            <person name="Ma J."/>
        </authorList>
    </citation>
    <scope>NUCLEOTIDE SEQUENCE [LARGE SCALE GENOMIC DNA]</scope>
    <source>
        <strain evidence="3">CCUG 54518</strain>
    </source>
</reference>
<name>A0ABW2R835_9BURK</name>
<gene>
    <name evidence="2" type="ORF">ACFQNJ_06765</name>
</gene>
<comment type="caution">
    <text evidence="2">The sequence shown here is derived from an EMBL/GenBank/DDBJ whole genome shotgun (WGS) entry which is preliminary data.</text>
</comment>
<dbReference type="EMBL" id="JBHTBX010000003">
    <property type="protein sequence ID" value="MFC7434211.1"/>
    <property type="molecule type" value="Genomic_DNA"/>
</dbReference>
<evidence type="ECO:0000313" key="2">
    <source>
        <dbReference type="EMBL" id="MFC7434211.1"/>
    </source>
</evidence>
<keyword evidence="1" id="KW-0472">Membrane</keyword>
<evidence type="ECO:0000256" key="1">
    <source>
        <dbReference type="SAM" id="Phobius"/>
    </source>
</evidence>
<dbReference type="RefSeq" id="WP_374641339.1">
    <property type="nucleotide sequence ID" value="NZ_JBHTBX010000003.1"/>
</dbReference>
<organism evidence="2 3">
    <name type="scientific">Hydrogenophaga bisanensis</name>
    <dbReference type="NCBI Taxonomy" id="439611"/>
    <lineage>
        <taxon>Bacteria</taxon>
        <taxon>Pseudomonadati</taxon>
        <taxon>Pseudomonadota</taxon>
        <taxon>Betaproteobacteria</taxon>
        <taxon>Burkholderiales</taxon>
        <taxon>Comamonadaceae</taxon>
        <taxon>Hydrogenophaga</taxon>
    </lineage>
</organism>
<proteinExistence type="predicted"/>
<evidence type="ECO:0000313" key="3">
    <source>
        <dbReference type="Proteomes" id="UP001596495"/>
    </source>
</evidence>